<sequence length="270" mass="29901">METNKHLFAFFQGAAEIANVSANLSKMETQLCKAAAVGAELLIFPELFLTGYHVPGEEMKRLAEERDGPSFRELSRTARESNIAVLYGYPEVDRSSGAPVYYNSAQLIDRDGTSLVNYRKTHLWIDEEGYEKVFRPGESFAEIAECCGVKIGVLICFDVEYPECVRTLALRGAQFVGVPTAIKYSMRTKIVPGSMIPCRARENGLYVAYVNSSGDFFGGHSISSDPNGDVLVQAGRDEQMALFFVDPNLKPSCDFMSMRKPSVYSCTCTQ</sequence>
<dbReference type="AlphaFoldDB" id="A0AA35SGB5"/>
<accession>A0AA35SGB5</accession>
<dbReference type="PANTHER" id="PTHR43674">
    <property type="entry name" value="NITRILASE C965.09-RELATED"/>
    <property type="match status" value="1"/>
</dbReference>
<gene>
    <name evidence="3" type="ORF">GBAR_LOCUS16196</name>
</gene>
<comment type="caution">
    <text evidence="3">The sequence shown here is derived from an EMBL/GenBank/DDBJ whole genome shotgun (WGS) entry which is preliminary data.</text>
</comment>
<name>A0AA35SGB5_GEOBA</name>
<dbReference type="GO" id="GO:0033388">
    <property type="term" value="P:putrescine biosynthetic process from arginine"/>
    <property type="evidence" value="ECO:0007669"/>
    <property type="project" value="TreeGrafter"/>
</dbReference>
<organism evidence="3 4">
    <name type="scientific">Geodia barretti</name>
    <name type="common">Barrett's horny sponge</name>
    <dbReference type="NCBI Taxonomy" id="519541"/>
    <lineage>
        <taxon>Eukaryota</taxon>
        <taxon>Metazoa</taxon>
        <taxon>Porifera</taxon>
        <taxon>Demospongiae</taxon>
        <taxon>Heteroscleromorpha</taxon>
        <taxon>Tetractinellida</taxon>
        <taxon>Astrophorina</taxon>
        <taxon>Geodiidae</taxon>
        <taxon>Geodia</taxon>
    </lineage>
</organism>
<dbReference type="InterPro" id="IPR036526">
    <property type="entry name" value="C-N_Hydrolase_sf"/>
</dbReference>
<dbReference type="CDD" id="cd07576">
    <property type="entry name" value="R-amidase_like"/>
    <property type="match status" value="1"/>
</dbReference>
<dbReference type="EMBL" id="CASHTH010002329">
    <property type="protein sequence ID" value="CAI8028382.1"/>
    <property type="molecule type" value="Genomic_DNA"/>
</dbReference>
<evidence type="ECO:0000259" key="2">
    <source>
        <dbReference type="PROSITE" id="PS50263"/>
    </source>
</evidence>
<reference evidence="3" key="1">
    <citation type="submission" date="2023-03" db="EMBL/GenBank/DDBJ databases">
        <authorList>
            <person name="Steffen K."/>
            <person name="Cardenas P."/>
        </authorList>
    </citation>
    <scope>NUCLEOTIDE SEQUENCE</scope>
</reference>
<keyword evidence="4" id="KW-1185">Reference proteome</keyword>
<evidence type="ECO:0000256" key="1">
    <source>
        <dbReference type="ARBA" id="ARBA00022801"/>
    </source>
</evidence>
<dbReference type="Gene3D" id="3.60.110.10">
    <property type="entry name" value="Carbon-nitrogen hydrolase"/>
    <property type="match status" value="1"/>
</dbReference>
<evidence type="ECO:0000313" key="3">
    <source>
        <dbReference type="EMBL" id="CAI8028382.1"/>
    </source>
</evidence>
<dbReference type="InterPro" id="IPR050345">
    <property type="entry name" value="Aliph_Amidase/BUP"/>
</dbReference>
<dbReference type="PANTHER" id="PTHR43674:SF2">
    <property type="entry name" value="BETA-UREIDOPROPIONASE"/>
    <property type="match status" value="1"/>
</dbReference>
<dbReference type="InterPro" id="IPR003010">
    <property type="entry name" value="C-N_Hydrolase"/>
</dbReference>
<dbReference type="PROSITE" id="PS50263">
    <property type="entry name" value="CN_HYDROLASE"/>
    <property type="match status" value="1"/>
</dbReference>
<dbReference type="GO" id="GO:0050126">
    <property type="term" value="F:N-carbamoylputrescine amidase activity"/>
    <property type="evidence" value="ECO:0007669"/>
    <property type="project" value="TreeGrafter"/>
</dbReference>
<dbReference type="Pfam" id="PF00795">
    <property type="entry name" value="CN_hydrolase"/>
    <property type="match status" value="1"/>
</dbReference>
<feature type="domain" description="CN hydrolase" evidence="2">
    <location>
        <begin position="1"/>
        <end position="249"/>
    </location>
</feature>
<protein>
    <submittedName>
        <fullName evidence="3">Hydrolase in pqqF 5'region</fullName>
    </submittedName>
</protein>
<proteinExistence type="predicted"/>
<evidence type="ECO:0000313" key="4">
    <source>
        <dbReference type="Proteomes" id="UP001174909"/>
    </source>
</evidence>
<dbReference type="SUPFAM" id="SSF56317">
    <property type="entry name" value="Carbon-nitrogen hydrolase"/>
    <property type="match status" value="1"/>
</dbReference>
<keyword evidence="1 3" id="KW-0378">Hydrolase</keyword>
<dbReference type="Proteomes" id="UP001174909">
    <property type="component" value="Unassembled WGS sequence"/>
</dbReference>
<dbReference type="InterPro" id="IPR044083">
    <property type="entry name" value="RamA-like"/>
</dbReference>